<dbReference type="EMBL" id="BRPK01000003">
    <property type="protein sequence ID" value="GLB36918.1"/>
    <property type="molecule type" value="Genomic_DNA"/>
</dbReference>
<keyword evidence="3" id="KW-1185">Reference proteome</keyword>
<evidence type="ECO:0000313" key="2">
    <source>
        <dbReference type="EMBL" id="GLB36918.1"/>
    </source>
</evidence>
<reference evidence="2" key="1">
    <citation type="submission" date="2022-07" db="EMBL/GenBank/DDBJ databases">
        <title>The genome of Lyophyllum shimeji provides insight into the initial evolution of ectomycorrhizal fungal genome.</title>
        <authorList>
            <person name="Kobayashi Y."/>
            <person name="Shibata T."/>
            <person name="Hirakawa H."/>
            <person name="Shigenobu S."/>
            <person name="Nishiyama T."/>
            <person name="Yamada A."/>
            <person name="Hasebe M."/>
            <person name="Kawaguchi M."/>
        </authorList>
    </citation>
    <scope>NUCLEOTIDE SEQUENCE</scope>
    <source>
        <strain evidence="2">AT787</strain>
    </source>
</reference>
<evidence type="ECO:0000256" key="1">
    <source>
        <dbReference type="SAM" id="SignalP"/>
    </source>
</evidence>
<evidence type="ECO:0000313" key="3">
    <source>
        <dbReference type="Proteomes" id="UP001063166"/>
    </source>
</evidence>
<accession>A0A9P3PK31</accession>
<sequence length="112" mass="11626">MRLSNIVGALLVIVVSATSDELWCCAPFGPDGTLYNPDHAKPTYIGAPGELVCLYGSDQWNVNCNYDVATGLLTRGQTGCPTAALANLKPGTKCPDVVGAKPKSATGEGDEI</sequence>
<dbReference type="AlphaFoldDB" id="A0A9P3PK31"/>
<gene>
    <name evidence="2" type="ORF">LshimejAT787_0312050</name>
</gene>
<evidence type="ECO:0008006" key="4">
    <source>
        <dbReference type="Google" id="ProtNLM"/>
    </source>
</evidence>
<keyword evidence="1" id="KW-0732">Signal</keyword>
<feature type="signal peptide" evidence="1">
    <location>
        <begin position="1"/>
        <end position="19"/>
    </location>
</feature>
<protein>
    <recommendedName>
        <fullName evidence="4">Secreted protein</fullName>
    </recommendedName>
</protein>
<proteinExistence type="predicted"/>
<comment type="caution">
    <text evidence="2">The sequence shown here is derived from an EMBL/GenBank/DDBJ whole genome shotgun (WGS) entry which is preliminary data.</text>
</comment>
<name>A0A9P3PK31_LYOSH</name>
<dbReference type="OrthoDB" id="9970423at2759"/>
<feature type="chain" id="PRO_5040312218" description="Secreted protein" evidence="1">
    <location>
        <begin position="20"/>
        <end position="112"/>
    </location>
</feature>
<organism evidence="2 3">
    <name type="scientific">Lyophyllum shimeji</name>
    <name type="common">Hon-shimeji</name>
    <name type="synonym">Tricholoma shimeji</name>
    <dbReference type="NCBI Taxonomy" id="47721"/>
    <lineage>
        <taxon>Eukaryota</taxon>
        <taxon>Fungi</taxon>
        <taxon>Dikarya</taxon>
        <taxon>Basidiomycota</taxon>
        <taxon>Agaricomycotina</taxon>
        <taxon>Agaricomycetes</taxon>
        <taxon>Agaricomycetidae</taxon>
        <taxon>Agaricales</taxon>
        <taxon>Tricholomatineae</taxon>
        <taxon>Lyophyllaceae</taxon>
        <taxon>Lyophyllum</taxon>
    </lineage>
</organism>
<dbReference type="Proteomes" id="UP001063166">
    <property type="component" value="Unassembled WGS sequence"/>
</dbReference>